<keyword evidence="1" id="KW-0596">Phosphopantetheine</keyword>
<dbReference type="InterPro" id="IPR036736">
    <property type="entry name" value="ACP-like_sf"/>
</dbReference>
<dbReference type="Gene3D" id="3.40.50.12780">
    <property type="entry name" value="N-terminal domain of ligase-like"/>
    <property type="match status" value="1"/>
</dbReference>
<dbReference type="Gene3D" id="1.10.1200.10">
    <property type="entry name" value="ACP-like"/>
    <property type="match status" value="1"/>
</dbReference>
<sequence length="1136" mass="120017">MPQPVHKTVTLVCCSSSTASWSQTVARDDVEIVTSTPETLIEKLDASKEQPVVVLADQDSYDAAASACRAASTEDRCVLGAIRVANPTTALVEVDQALKQARSKAAATFSRHNAGVPKAPYGVPWRPLLKDALQKRPSSIAARDAKDKATLSELHARASGVARAIRTAVEGVDKPAVCLFAPKDVTCVAGMLGALLAGYRFADVPAGSAAPEVRRLFGMIQPDVVLAVGSTVSRVPEAFQGKVVRLDAAAVSDGPLVPLDGPGSYTNDERDGAFCVLTSGTTAAAKLVVCPHAALMGCAAYMAQDNIGPGDAVGLFWLAWYMLPPMMEGASVFALPDKAFADPRLLFDFIRDEKLTVLYVTPSILKAVLDVEPDQKRLAEEFKTVRVVYCTGERLPSDLRARALKIGQDGLRVRNCYSTNEGGDTALDLGEGASSLPLLPDVHAEVLDLNGEPTPVGAVGRLHVKGPALFRGYWTQDGIKETPELYRTGDLVRWVGGNCIEFCGREAGSHVKIRGFKVFPDLIEAKVAEHPSVEAAWAGAVGASDAEMRLECAVACKEGLTSSSLRTWLRERLPPHMVPVVVRNMDNSDWRTERAKWLKSGKRPTPKKLAELLASLPELTNGAEVLSDEAQRLAQCWCSALKLPPSKDRFSGESNFFDFGGSLAFVGLASSVEAEFGVKVPVGDLVAAPTLSGMVSRILDGESASPTFDPSEAALRHVVAVDDGLSASQRREAILAKASQRSSGAKVLVTGGTGYVGAFLCRALAEREDVKEVIAVVRAADDDKASQRLQGNCEARLGELGDWYAKIKAVAGKLDAENFGLSTDLVETLDVVVHGAAEVNMVKPPSLLEASNVGGTKLAAELALRAKAPLLFTSTMLPLEGEAPTGYRLSKDAAERVLEAAARDAGAVCCTLQIGDLGFARRAGATLPEDDALVVLLRACLRLNAAPSDVDWSASVIPVDDFAAKLAAMAFGNLDGAPFDAAPREAKGDLVRWREVLEAWLPPSIERAPFAAWRARGAEAASQGDEYLRKLELLIEGLVDELHAEDARRRRGEGSEGGWGRPDDAWAARFSAALAAATPALAPAPPLVGVSSSGSLTDLAAAHAVPARGGSSDDGASSPRGSVSDGGDTRPASPTE</sequence>
<dbReference type="InterPro" id="IPR036291">
    <property type="entry name" value="NAD(P)-bd_dom_sf"/>
</dbReference>
<dbReference type="Pfam" id="PF00501">
    <property type="entry name" value="AMP-binding"/>
    <property type="match status" value="1"/>
</dbReference>
<comment type="caution">
    <text evidence="5">The sequence shown here is derived from an EMBL/GenBank/DDBJ whole genome shotgun (WGS) entry which is preliminary data.</text>
</comment>
<keyword evidence="6" id="KW-1185">Reference proteome</keyword>
<dbReference type="SUPFAM" id="SSF56801">
    <property type="entry name" value="Acetyl-CoA synthetase-like"/>
    <property type="match status" value="1"/>
</dbReference>
<dbReference type="InterPro" id="IPR000873">
    <property type="entry name" value="AMP-dep_synth/lig_dom"/>
</dbReference>
<dbReference type="EMBL" id="CAKKNE010000006">
    <property type="protein sequence ID" value="CAH0378425.1"/>
    <property type="molecule type" value="Genomic_DNA"/>
</dbReference>
<evidence type="ECO:0000313" key="5">
    <source>
        <dbReference type="EMBL" id="CAH0378425.1"/>
    </source>
</evidence>
<dbReference type="PROSITE" id="PS50075">
    <property type="entry name" value="CARRIER"/>
    <property type="match status" value="1"/>
</dbReference>
<proteinExistence type="predicted"/>
<dbReference type="PANTHER" id="PTHR44845">
    <property type="entry name" value="CARRIER DOMAIN-CONTAINING PROTEIN"/>
    <property type="match status" value="1"/>
</dbReference>
<feature type="region of interest" description="Disordered" evidence="3">
    <location>
        <begin position="1104"/>
        <end position="1136"/>
    </location>
</feature>
<dbReference type="InterPro" id="IPR045851">
    <property type="entry name" value="AMP-bd_C_sf"/>
</dbReference>
<dbReference type="Gene3D" id="3.40.50.720">
    <property type="entry name" value="NAD(P)-binding Rossmann-like Domain"/>
    <property type="match status" value="1"/>
</dbReference>
<dbReference type="InterPro" id="IPR042099">
    <property type="entry name" value="ANL_N_sf"/>
</dbReference>
<dbReference type="Pfam" id="PF07993">
    <property type="entry name" value="NAD_binding_4"/>
    <property type="match status" value="1"/>
</dbReference>
<accession>A0A8J2X310</accession>
<dbReference type="SUPFAM" id="SSF47336">
    <property type="entry name" value="ACP-like"/>
    <property type="match status" value="1"/>
</dbReference>
<dbReference type="Pfam" id="PF00550">
    <property type="entry name" value="PP-binding"/>
    <property type="match status" value="1"/>
</dbReference>
<dbReference type="Gene3D" id="3.30.300.30">
    <property type="match status" value="1"/>
</dbReference>
<dbReference type="SUPFAM" id="SSF51735">
    <property type="entry name" value="NAD(P)-binding Rossmann-fold domains"/>
    <property type="match status" value="1"/>
</dbReference>
<name>A0A8J2X310_9STRA</name>
<evidence type="ECO:0000256" key="1">
    <source>
        <dbReference type="ARBA" id="ARBA00022450"/>
    </source>
</evidence>
<organism evidence="5 6">
    <name type="scientific">Pelagomonas calceolata</name>
    <dbReference type="NCBI Taxonomy" id="35677"/>
    <lineage>
        <taxon>Eukaryota</taxon>
        <taxon>Sar</taxon>
        <taxon>Stramenopiles</taxon>
        <taxon>Ochrophyta</taxon>
        <taxon>Pelagophyceae</taxon>
        <taxon>Pelagomonadales</taxon>
        <taxon>Pelagomonadaceae</taxon>
        <taxon>Pelagomonas</taxon>
    </lineage>
</organism>
<evidence type="ECO:0000256" key="2">
    <source>
        <dbReference type="ARBA" id="ARBA00022553"/>
    </source>
</evidence>
<protein>
    <recommendedName>
        <fullName evidence="4">Carrier domain-containing protein</fullName>
    </recommendedName>
</protein>
<keyword evidence="2" id="KW-0597">Phosphoprotein</keyword>
<dbReference type="Proteomes" id="UP000789595">
    <property type="component" value="Unassembled WGS sequence"/>
</dbReference>
<reference evidence="5" key="1">
    <citation type="submission" date="2021-11" db="EMBL/GenBank/DDBJ databases">
        <authorList>
            <consortium name="Genoscope - CEA"/>
            <person name="William W."/>
        </authorList>
    </citation>
    <scope>NUCLEOTIDE SEQUENCE</scope>
</reference>
<dbReference type="InterPro" id="IPR009081">
    <property type="entry name" value="PP-bd_ACP"/>
</dbReference>
<feature type="domain" description="Carrier" evidence="4">
    <location>
        <begin position="627"/>
        <end position="702"/>
    </location>
</feature>
<dbReference type="PANTHER" id="PTHR44845:SF6">
    <property type="entry name" value="BETA-ALANINE-ACTIVATING ENZYME"/>
    <property type="match status" value="1"/>
</dbReference>
<evidence type="ECO:0000259" key="4">
    <source>
        <dbReference type="PROSITE" id="PS50075"/>
    </source>
</evidence>
<gene>
    <name evidence="5" type="ORF">PECAL_6P00100</name>
</gene>
<evidence type="ECO:0000313" key="6">
    <source>
        <dbReference type="Proteomes" id="UP000789595"/>
    </source>
</evidence>
<dbReference type="AlphaFoldDB" id="A0A8J2X310"/>
<dbReference type="InterPro" id="IPR013120">
    <property type="entry name" value="FAR_NAD-bd"/>
</dbReference>
<feature type="compositionally biased region" description="Low complexity" evidence="3">
    <location>
        <begin position="1106"/>
        <end position="1122"/>
    </location>
</feature>
<evidence type="ECO:0000256" key="3">
    <source>
        <dbReference type="SAM" id="MobiDB-lite"/>
    </source>
</evidence>
<dbReference type="OrthoDB" id="189763at2759"/>